<evidence type="ECO:0000256" key="1">
    <source>
        <dbReference type="ARBA" id="ARBA00005432"/>
    </source>
</evidence>
<dbReference type="GO" id="GO:0005783">
    <property type="term" value="C:endoplasmic reticulum"/>
    <property type="evidence" value="ECO:0007669"/>
    <property type="project" value="TreeGrafter"/>
</dbReference>
<evidence type="ECO:0000256" key="2">
    <source>
        <dbReference type="ARBA" id="ARBA00022679"/>
    </source>
</evidence>
<reference evidence="4 5" key="1">
    <citation type="submission" date="2019-05" db="EMBL/GenBank/DDBJ databases">
        <title>The compact genome of Giardia muris reveals important steps in the evolution of intestinal protozoan parasites.</title>
        <authorList>
            <person name="Xu F."/>
            <person name="Jimenez-Gonzalez A."/>
            <person name="Einarsson E."/>
            <person name="Astvaldsson A."/>
            <person name="Peirasmaki D."/>
            <person name="Eckmann L."/>
            <person name="Andersson J.O."/>
            <person name="Svard S.G."/>
            <person name="Jerlstrom-Hultqvist J."/>
        </authorList>
    </citation>
    <scope>NUCLEOTIDE SEQUENCE [LARGE SCALE GENOMIC DNA]</scope>
    <source>
        <strain evidence="4 5">Roberts-Thomson</strain>
    </source>
</reference>
<accession>A0A4Z1SRT6</accession>
<dbReference type="Pfam" id="PF01255">
    <property type="entry name" value="Prenyltransf"/>
    <property type="match status" value="1"/>
</dbReference>
<dbReference type="PROSITE" id="PS01066">
    <property type="entry name" value="UPP_SYNTHASE"/>
    <property type="match status" value="1"/>
</dbReference>
<dbReference type="CDD" id="cd00475">
    <property type="entry name" value="Cis_IPPS"/>
    <property type="match status" value="1"/>
</dbReference>
<comment type="caution">
    <text evidence="4">The sequence shown here is derived from an EMBL/GenBank/DDBJ whole genome shotgun (WGS) entry which is preliminary data.</text>
</comment>
<dbReference type="InterPro" id="IPR018520">
    <property type="entry name" value="UPP_synth-like_CS"/>
</dbReference>
<dbReference type="GO" id="GO:0016094">
    <property type="term" value="P:polyprenol biosynthetic process"/>
    <property type="evidence" value="ECO:0007669"/>
    <property type="project" value="TreeGrafter"/>
</dbReference>
<dbReference type="PANTHER" id="PTHR10291">
    <property type="entry name" value="DEHYDRODOLICHYL DIPHOSPHATE SYNTHASE FAMILY MEMBER"/>
    <property type="match status" value="1"/>
</dbReference>
<dbReference type="OrthoDB" id="4173905at2759"/>
<keyword evidence="2 3" id="KW-0808">Transferase</keyword>
<evidence type="ECO:0000256" key="3">
    <source>
        <dbReference type="RuleBase" id="RU363018"/>
    </source>
</evidence>
<dbReference type="InterPro" id="IPR036424">
    <property type="entry name" value="UPP_synth-like_sf"/>
</dbReference>
<gene>
    <name evidence="4" type="ORF">GMRT_12592</name>
</gene>
<dbReference type="NCBIfam" id="TIGR00055">
    <property type="entry name" value="uppS"/>
    <property type="match status" value="1"/>
</dbReference>
<dbReference type="HAMAP" id="MF_01139">
    <property type="entry name" value="ISPT"/>
    <property type="match status" value="1"/>
</dbReference>
<dbReference type="EC" id="2.5.1.-" evidence="3"/>
<organism evidence="4 5">
    <name type="scientific">Giardia muris</name>
    <dbReference type="NCBI Taxonomy" id="5742"/>
    <lineage>
        <taxon>Eukaryota</taxon>
        <taxon>Metamonada</taxon>
        <taxon>Diplomonadida</taxon>
        <taxon>Hexamitidae</taxon>
        <taxon>Giardiinae</taxon>
        <taxon>Giardia</taxon>
    </lineage>
</organism>
<evidence type="ECO:0000313" key="4">
    <source>
        <dbReference type="EMBL" id="TNJ28460.1"/>
    </source>
</evidence>
<protein>
    <recommendedName>
        <fullName evidence="3">Alkyl transferase</fullName>
        <ecNumber evidence="3">2.5.1.-</ecNumber>
    </recommendedName>
</protein>
<keyword evidence="5" id="KW-1185">Reference proteome</keyword>
<dbReference type="AlphaFoldDB" id="A0A4Z1SRT6"/>
<dbReference type="SUPFAM" id="SSF64005">
    <property type="entry name" value="Undecaprenyl diphosphate synthase"/>
    <property type="match status" value="1"/>
</dbReference>
<sequence length="229" mass="26567">MHVAIIMDGNGRWGLQRGLQRTDGHRSGADALEQVVHACLEEKVAYLTVYAFSTENWNRPSAETEFLQSLFSAMIDRARVEFADLDVRFCLYGRRADPIPIWLREKIQKLEEDTADRKTLRLTVCFNYGGHQEILDAAFAAGKGLSPSDERYAPDTFRERFEASLYDDLPPVDLMIRTGGERRLSNFLPWHLGYAELVFLDKLWPDFTPLDLKRCLEEYRSRDRRFGRI</sequence>
<dbReference type="PANTHER" id="PTHR10291:SF43">
    <property type="entry name" value="DEHYDRODOLICHYL DIPHOSPHATE SYNTHASE COMPLEX SUBUNIT DHDDS"/>
    <property type="match status" value="1"/>
</dbReference>
<dbReference type="GO" id="GO:0045547">
    <property type="term" value="F:ditrans,polycis-polyprenyl diphosphate synthase [(2E,6E)-farnesyl diphosphate specific] activity"/>
    <property type="evidence" value="ECO:0007669"/>
    <property type="project" value="TreeGrafter"/>
</dbReference>
<dbReference type="EMBL" id="VDLU01000002">
    <property type="protein sequence ID" value="TNJ28460.1"/>
    <property type="molecule type" value="Genomic_DNA"/>
</dbReference>
<comment type="similarity">
    <text evidence="1 3">Belongs to the UPP synthase family.</text>
</comment>
<evidence type="ECO:0000313" key="5">
    <source>
        <dbReference type="Proteomes" id="UP000315496"/>
    </source>
</evidence>
<dbReference type="Proteomes" id="UP000315496">
    <property type="component" value="Chromosome 2"/>
</dbReference>
<dbReference type="InterPro" id="IPR001441">
    <property type="entry name" value="UPP_synth-like"/>
</dbReference>
<dbReference type="VEuPathDB" id="GiardiaDB:GMRT_12592"/>
<dbReference type="Gene3D" id="3.40.1180.10">
    <property type="entry name" value="Decaprenyl diphosphate synthase-like"/>
    <property type="match status" value="1"/>
</dbReference>
<proteinExistence type="inferred from homology"/>
<name>A0A4Z1SRT6_GIAMU</name>